<comment type="caution">
    <text evidence="3">The sequence shown here is derived from an EMBL/GenBank/DDBJ whole genome shotgun (WGS) entry which is preliminary data.</text>
</comment>
<accession>A0ABD3DJU3</accession>
<dbReference type="Proteomes" id="UP001632038">
    <property type="component" value="Unassembled WGS sequence"/>
</dbReference>
<keyword evidence="4" id="KW-1185">Reference proteome</keyword>
<dbReference type="Pfam" id="PF00498">
    <property type="entry name" value="FHA"/>
    <property type="match status" value="1"/>
</dbReference>
<dbReference type="PANTHER" id="PTHR22593">
    <property type="entry name" value="TRANSMEMBRANE PROTEIN 18"/>
    <property type="match status" value="1"/>
</dbReference>
<gene>
    <name evidence="3" type="ORF">CASFOL_016342</name>
</gene>
<sequence length="717" mass="80875">MAENQEQAKPKEREIPVFTVLKNNCILKNIFLLDNPPSISSSPSPFPVSENVDQGPEIEEILIVGRHPDCNIKLEHPSISRFHLRIHSKPSSRSLYVTDLSSVHGTSISGKRIERGVRMKLNEGDRLQLGVSSRLYRLNWVPLSCAYDMDNPFVPQLDAADTVEEETDEPIDQHKNILFDINDQFESLNDNLEGLERLFLNEDLKMSMQKTSPATFTEDELENEKENGSPSVDHLEASEILGMNSDKKPGSHSIWSRRGKSESVQIETSCLRVNSARINTGLQVKKLFLDENHESQSDLKFPDYEQEYFTPDKENASPNSILFRSFTSESEEKSKNKPILYTPLSSSVDKEEEIFTPDKENMTPNTRLFRSVKNAAVKKSSSYRSSPLKMANKSSTYQDEASQARKVFQELKSENPESKRHGSSKKETAMLKNRANRVPFRPLPVSSPSDNKTESKPLVCEDNTTKVAENRWIIVVDTACLLNKKSRNELQLLRGLRGTTLVIPSIVVRELDCMLRRGGLFTRTSEYSAALQFIEECMAVAKWWVHVQSSSEEGRLVPPTPPASSSPRWMGEDVWTSSIGLSTPLSPCSLQEIVTPTAADHILDYALYYKRIRKDGQLVLLSDDVTLKIKAMAEGVLCETAQEFRRSLVNPFSARFLYSNCSPVGRTWSCEDDIVLKEKYYPSPSKKISKSGEGGVKGLKLILMHNSSFRQIKPVVS</sequence>
<dbReference type="InterPro" id="IPR008984">
    <property type="entry name" value="SMAD_FHA_dom_sf"/>
</dbReference>
<evidence type="ECO:0000313" key="3">
    <source>
        <dbReference type="EMBL" id="KAL3641374.1"/>
    </source>
</evidence>
<reference evidence="4" key="1">
    <citation type="journal article" date="2024" name="IScience">
        <title>Strigolactones Initiate the Formation of Haustorium-like Structures in Castilleja.</title>
        <authorList>
            <person name="Buerger M."/>
            <person name="Peterson D."/>
            <person name="Chory J."/>
        </authorList>
    </citation>
    <scope>NUCLEOTIDE SEQUENCE [LARGE SCALE GENOMIC DNA]</scope>
</reference>
<feature type="compositionally biased region" description="Polar residues" evidence="1">
    <location>
        <begin position="392"/>
        <end position="401"/>
    </location>
</feature>
<name>A0ABD3DJU3_9LAMI</name>
<feature type="region of interest" description="Disordered" evidence="1">
    <location>
        <begin position="350"/>
        <end position="457"/>
    </location>
</feature>
<dbReference type="Gene3D" id="2.60.200.20">
    <property type="match status" value="1"/>
</dbReference>
<feature type="compositionally biased region" description="Basic and acidic residues" evidence="1">
    <location>
        <begin position="407"/>
        <end position="429"/>
    </location>
</feature>
<dbReference type="SUPFAM" id="SSF49879">
    <property type="entry name" value="SMAD/FHA domain"/>
    <property type="match status" value="1"/>
</dbReference>
<proteinExistence type="predicted"/>
<feature type="compositionally biased region" description="Low complexity" evidence="1">
    <location>
        <begin position="371"/>
        <end position="382"/>
    </location>
</feature>
<evidence type="ECO:0000313" key="4">
    <source>
        <dbReference type="Proteomes" id="UP001632038"/>
    </source>
</evidence>
<evidence type="ECO:0000256" key="1">
    <source>
        <dbReference type="SAM" id="MobiDB-lite"/>
    </source>
</evidence>
<dbReference type="SMART" id="SM00240">
    <property type="entry name" value="FHA"/>
    <property type="match status" value="1"/>
</dbReference>
<evidence type="ECO:0000259" key="2">
    <source>
        <dbReference type="PROSITE" id="PS50006"/>
    </source>
</evidence>
<organism evidence="3 4">
    <name type="scientific">Castilleja foliolosa</name>
    <dbReference type="NCBI Taxonomy" id="1961234"/>
    <lineage>
        <taxon>Eukaryota</taxon>
        <taxon>Viridiplantae</taxon>
        <taxon>Streptophyta</taxon>
        <taxon>Embryophyta</taxon>
        <taxon>Tracheophyta</taxon>
        <taxon>Spermatophyta</taxon>
        <taxon>Magnoliopsida</taxon>
        <taxon>eudicotyledons</taxon>
        <taxon>Gunneridae</taxon>
        <taxon>Pentapetalae</taxon>
        <taxon>asterids</taxon>
        <taxon>lamiids</taxon>
        <taxon>Lamiales</taxon>
        <taxon>Orobanchaceae</taxon>
        <taxon>Pedicularideae</taxon>
        <taxon>Castillejinae</taxon>
        <taxon>Castilleja</taxon>
    </lineage>
</organism>
<dbReference type="InterPro" id="IPR002716">
    <property type="entry name" value="PIN_dom"/>
</dbReference>
<dbReference type="PANTHER" id="PTHR22593:SF8">
    <property type="entry name" value="FHA DOMAIN-CONTAINING PROTEIN PS1"/>
    <property type="match status" value="1"/>
</dbReference>
<dbReference type="AlphaFoldDB" id="A0ABD3DJU3"/>
<dbReference type="InterPro" id="IPR000253">
    <property type="entry name" value="FHA_dom"/>
</dbReference>
<dbReference type="EMBL" id="JAVIJP010000017">
    <property type="protein sequence ID" value="KAL3641374.1"/>
    <property type="molecule type" value="Genomic_DNA"/>
</dbReference>
<dbReference type="Pfam" id="PF13638">
    <property type="entry name" value="PIN_4"/>
    <property type="match status" value="1"/>
</dbReference>
<feature type="domain" description="FHA" evidence="2">
    <location>
        <begin position="62"/>
        <end position="113"/>
    </location>
</feature>
<protein>
    <recommendedName>
        <fullName evidence="2">FHA domain-containing protein</fullName>
    </recommendedName>
</protein>
<dbReference type="Gene3D" id="3.40.50.1010">
    <property type="entry name" value="5'-nuclease"/>
    <property type="match status" value="1"/>
</dbReference>
<dbReference type="PROSITE" id="PS50006">
    <property type="entry name" value="FHA_DOMAIN"/>
    <property type="match status" value="1"/>
</dbReference>